<reference evidence="1 2" key="1">
    <citation type="journal article" date="2015" name="Nature">
        <title>rRNA introns, odd ribosomes, and small enigmatic genomes across a large radiation of phyla.</title>
        <authorList>
            <person name="Brown C.T."/>
            <person name="Hug L.A."/>
            <person name="Thomas B.C."/>
            <person name="Sharon I."/>
            <person name="Castelle C.J."/>
            <person name="Singh A."/>
            <person name="Wilkins M.J."/>
            <person name="Williams K.H."/>
            <person name="Banfield J.F."/>
        </authorList>
    </citation>
    <scope>NUCLEOTIDE SEQUENCE [LARGE SCALE GENOMIC DNA]</scope>
</reference>
<dbReference type="Proteomes" id="UP000034816">
    <property type="component" value="Unassembled WGS sequence"/>
</dbReference>
<dbReference type="Gene3D" id="3.70.10.10">
    <property type="match status" value="1"/>
</dbReference>
<accession>A0A0G0ERC4</accession>
<gene>
    <name evidence="1" type="ORF">UR73_C0013G0008</name>
</gene>
<protein>
    <submittedName>
        <fullName evidence="1">Uncharacterized protein</fullName>
    </submittedName>
</protein>
<evidence type="ECO:0000313" key="2">
    <source>
        <dbReference type="Proteomes" id="UP000034816"/>
    </source>
</evidence>
<sequence length="183" mass="20424">MKIKKQELQTALEAVKPGLASKDVIEQATSFAFINKHVITYNDQIAVRYPISVDITGAVRADELYKLVSKLKDEEIEISVDEADNMLHLECGRSKAGIRLESEIKLPLDELGNSKNWVKLPETFLPSLKMIQPFAADDMSKPVLSNIYINGRYLTASDDFRIMRVDIGNGGKKAFKEAVLLPA</sequence>
<proteinExistence type="predicted"/>
<dbReference type="EMBL" id="LBQH01000013">
    <property type="protein sequence ID" value="KKP77710.1"/>
    <property type="molecule type" value="Genomic_DNA"/>
</dbReference>
<organism evidence="1 2">
    <name type="scientific">candidate division WS6 bacterium GW2011_GWF1_35_23</name>
    <dbReference type="NCBI Taxonomy" id="1619097"/>
    <lineage>
        <taxon>Bacteria</taxon>
        <taxon>Candidatus Dojkabacteria</taxon>
    </lineage>
</organism>
<feature type="non-terminal residue" evidence="1">
    <location>
        <position position="183"/>
    </location>
</feature>
<name>A0A0G0ERC4_9BACT</name>
<evidence type="ECO:0000313" key="1">
    <source>
        <dbReference type="EMBL" id="KKP77710.1"/>
    </source>
</evidence>
<dbReference type="Gene3D" id="3.10.150.10">
    <property type="entry name" value="DNA Polymerase III, subunit A, domain 2"/>
    <property type="match status" value="1"/>
</dbReference>
<dbReference type="AlphaFoldDB" id="A0A0G0ERC4"/>
<comment type="caution">
    <text evidence="1">The sequence shown here is derived from an EMBL/GenBank/DDBJ whole genome shotgun (WGS) entry which is preliminary data.</text>
</comment>